<comment type="caution">
    <text evidence="15">The sequence shown here is derived from an EMBL/GenBank/DDBJ whole genome shotgun (WGS) entry which is preliminary data.</text>
</comment>
<sequence>MSRVPGRAGRVTRAVVSLLVVGGAASAAYFIPPQLGLDLRGGTQITLETHDAPNREADQEATDQAVEVLRQRVDSLGVAEATLVRSGENRIIVELPGVQDPSEAAELIGRTAQLSFHPVLSTQGAGGTGIPGLEEVPPAEGEAPPPEGEVPDSQRAADPELLAQADGESAEPSAEESEPASSASPSAEASEDPAAPEEPALSLPDPTTGANLDLGPATITGTGVTGAEATLDQYGANWMVNVSFGGDSREAWRQLTADAACAMPGDPARQVAIVLDDAILSAPQVTEETACGVGQGGGSTSITGDFTQAEAENLAVLIEGGALPVPVERIEMRTVGPTLGAEAIEASMWAAVIGIVLTAVYIVFVYRLAGFLASLALGLYTLIAYAALVLVGATLTLPGLAGFVLAIGMAIDANVLMFERSRERYLEQQEAFAKQQQGDDAAAASGDAKKERRRLSLKDRVAPPNLYRAFAEGSRNAFSAVLDSNITTILAAGLLFFLASGPVRGFGVTLALGTLASMISALVIARVLVEWAMRTRVVNKRPNWSGIAKIGAVRRWLIERAPDIMGKHRRLLAVTGIIAVIAVAGVLVRPLNFGVEFTGGRVMDFAVEQEVSVEDARAAVSDTGFPGAVVQESGENEISVRTQQITDDEATRIEEALAEVGGGATRESDELIGPSLGQELRTMGLIALAVALLAQLVYLAVRFRWTFGLATMIALALDVVVVIGLFAWLGRPIDGVFLAGLLSIIGYSVNDSVVVFDRVRDEWRNNPDRPFITTANAAVLNTLPRTVSTGIGGFAILGALAVLGGDSLTDFSIALLAGLFMGMLSTVITAVPLAIVFERFAKSPPPHARGDKPRKREQVEIKRDHSGAVV</sequence>
<evidence type="ECO:0000256" key="8">
    <source>
        <dbReference type="ARBA" id="ARBA00023136"/>
    </source>
</evidence>
<proteinExistence type="inferred from homology"/>
<dbReference type="NCBIfam" id="TIGR01129">
    <property type="entry name" value="secD"/>
    <property type="match status" value="1"/>
</dbReference>
<feature type="transmembrane region" description="Helical" evidence="9">
    <location>
        <begin position="371"/>
        <end position="393"/>
    </location>
</feature>
<keyword evidence="8 9" id="KW-0472">Membrane</keyword>
<dbReference type="Pfam" id="PF07549">
    <property type="entry name" value="Sec_GG"/>
    <property type="match status" value="2"/>
</dbReference>
<keyword evidence="2 9" id="KW-0813">Transport</keyword>
<evidence type="ECO:0000259" key="13">
    <source>
        <dbReference type="Pfam" id="PF21760"/>
    </source>
</evidence>
<comment type="similarity">
    <text evidence="9">Belongs to the SecD/SecF family. SecD subfamily.</text>
</comment>
<feature type="compositionally biased region" description="Low complexity" evidence="11">
    <location>
        <begin position="179"/>
        <end position="188"/>
    </location>
</feature>
<name>A0A2T0Q945_9ACTN</name>
<dbReference type="InterPro" id="IPR048634">
    <property type="entry name" value="SecD_SecF_C"/>
</dbReference>
<dbReference type="InterPro" id="IPR054384">
    <property type="entry name" value="SecDF_P1_head"/>
</dbReference>
<feature type="transmembrane region" description="Helical" evidence="9">
    <location>
        <begin position="346"/>
        <end position="364"/>
    </location>
</feature>
<evidence type="ECO:0000256" key="5">
    <source>
        <dbReference type="ARBA" id="ARBA00022927"/>
    </source>
</evidence>
<organism evidence="15 16">
    <name type="scientific">Allonocardiopsis opalescens</name>
    <dbReference type="NCBI Taxonomy" id="1144618"/>
    <lineage>
        <taxon>Bacteria</taxon>
        <taxon>Bacillati</taxon>
        <taxon>Actinomycetota</taxon>
        <taxon>Actinomycetes</taxon>
        <taxon>Streptosporangiales</taxon>
        <taxon>Allonocardiopsis</taxon>
    </lineage>
</organism>
<evidence type="ECO:0000259" key="14">
    <source>
        <dbReference type="Pfam" id="PF22599"/>
    </source>
</evidence>
<dbReference type="Gene3D" id="1.20.1640.10">
    <property type="entry name" value="Multidrug efflux transporter AcrB transmembrane domain"/>
    <property type="match status" value="2"/>
</dbReference>
<keyword evidence="3 9" id="KW-1003">Cell membrane</keyword>
<dbReference type="PRINTS" id="PR01755">
    <property type="entry name" value="SECFTRNLCASE"/>
</dbReference>
<dbReference type="NCBIfam" id="TIGR00966">
    <property type="entry name" value="transloc_SecF"/>
    <property type="match status" value="1"/>
</dbReference>
<dbReference type="GO" id="GO:0006605">
    <property type="term" value="P:protein targeting"/>
    <property type="evidence" value="ECO:0007669"/>
    <property type="project" value="UniProtKB-UniRule"/>
</dbReference>
<evidence type="ECO:0000256" key="2">
    <source>
        <dbReference type="ARBA" id="ARBA00022448"/>
    </source>
</evidence>
<feature type="domain" description="SecDF P1 head subdomain" evidence="14">
    <location>
        <begin position="217"/>
        <end position="325"/>
    </location>
</feature>
<feature type="transmembrane region" description="Helical" evidence="9">
    <location>
        <begin position="811"/>
        <end position="837"/>
    </location>
</feature>
<dbReference type="OrthoDB" id="9774769at2"/>
<dbReference type="GO" id="GO:0043952">
    <property type="term" value="P:protein transport by the Sec complex"/>
    <property type="evidence" value="ECO:0007669"/>
    <property type="project" value="UniProtKB-UniRule"/>
</dbReference>
<feature type="region of interest" description="Disordered" evidence="11">
    <location>
        <begin position="844"/>
        <end position="870"/>
    </location>
</feature>
<evidence type="ECO:0000256" key="9">
    <source>
        <dbReference type="HAMAP-Rule" id="MF_01463"/>
    </source>
</evidence>
<reference evidence="15 16" key="1">
    <citation type="submission" date="2018-03" db="EMBL/GenBank/DDBJ databases">
        <title>Genomic Encyclopedia of Archaeal and Bacterial Type Strains, Phase II (KMG-II): from individual species to whole genera.</title>
        <authorList>
            <person name="Goeker M."/>
        </authorList>
    </citation>
    <scope>NUCLEOTIDE SEQUENCE [LARGE SCALE GENOMIC DNA]</scope>
    <source>
        <strain evidence="15 16">DSM 45601</strain>
    </source>
</reference>
<feature type="domain" description="Protein export membrane protein SecD/SecF C-terminal" evidence="12">
    <location>
        <begin position="327"/>
        <end position="431"/>
    </location>
</feature>
<evidence type="ECO:0000256" key="1">
    <source>
        <dbReference type="ARBA" id="ARBA00004651"/>
    </source>
</evidence>
<evidence type="ECO:0000256" key="11">
    <source>
        <dbReference type="SAM" id="MobiDB-lite"/>
    </source>
</evidence>
<evidence type="ECO:0000313" key="15">
    <source>
        <dbReference type="EMBL" id="PRY00406.1"/>
    </source>
</evidence>
<comment type="caution">
    <text evidence="9">Lacks conserved residue(s) required for the propagation of feature annotation.</text>
</comment>
<keyword evidence="5 9" id="KW-0653">Protein transport</keyword>
<feature type="transmembrane region" description="Helical" evidence="9">
    <location>
        <begin position="570"/>
        <end position="588"/>
    </location>
</feature>
<evidence type="ECO:0000313" key="16">
    <source>
        <dbReference type="Proteomes" id="UP000237846"/>
    </source>
</evidence>
<dbReference type="Pfam" id="PF21760">
    <property type="entry name" value="SecD_1st"/>
    <property type="match status" value="1"/>
</dbReference>
<feature type="transmembrane region" description="Helical" evidence="9">
    <location>
        <begin position="505"/>
        <end position="529"/>
    </location>
</feature>
<evidence type="ECO:0000256" key="3">
    <source>
        <dbReference type="ARBA" id="ARBA00022475"/>
    </source>
</evidence>
<keyword evidence="6 9" id="KW-1133">Transmembrane helix</keyword>
<evidence type="ECO:0000256" key="10">
    <source>
        <dbReference type="HAMAP-Rule" id="MF_01464"/>
    </source>
</evidence>
<evidence type="ECO:0000259" key="12">
    <source>
        <dbReference type="Pfam" id="PF02355"/>
    </source>
</evidence>
<gene>
    <name evidence="10" type="primary">secF</name>
    <name evidence="9" type="synonym">secD</name>
    <name evidence="15" type="ORF">CLV72_10235</name>
</gene>
<evidence type="ECO:0000256" key="4">
    <source>
        <dbReference type="ARBA" id="ARBA00022692"/>
    </source>
</evidence>
<dbReference type="InterPro" id="IPR022646">
    <property type="entry name" value="SecD/SecF_CS"/>
</dbReference>
<protein>
    <recommendedName>
        <fullName evidence="9 10">Multifunctional fusion protein</fullName>
    </recommendedName>
    <domain>
        <recommendedName>
            <fullName evidence="9">Protein translocase subunit SecD</fullName>
        </recommendedName>
    </domain>
    <domain>
        <recommendedName>
            <fullName evidence="10">Protein-export membrane protein SecF</fullName>
        </recommendedName>
    </domain>
</protein>
<dbReference type="NCBIfam" id="NF009583">
    <property type="entry name" value="PRK13024.1-3"/>
    <property type="match status" value="1"/>
</dbReference>
<dbReference type="EMBL" id="PVZC01000002">
    <property type="protein sequence ID" value="PRY00406.1"/>
    <property type="molecule type" value="Genomic_DNA"/>
</dbReference>
<dbReference type="AlphaFoldDB" id="A0A2T0Q945"/>
<comment type="similarity">
    <text evidence="10">Belongs to the SecD/SecF family. SecF subfamily.</text>
</comment>
<keyword evidence="7 9" id="KW-0811">Translocation</keyword>
<dbReference type="PANTHER" id="PTHR30081">
    <property type="entry name" value="PROTEIN-EXPORT MEMBRANE PROTEIN SEC"/>
    <property type="match status" value="1"/>
</dbReference>
<dbReference type="GO" id="GO:0065002">
    <property type="term" value="P:intracellular protein transmembrane transport"/>
    <property type="evidence" value="ECO:0007669"/>
    <property type="project" value="UniProtKB-UniRule"/>
</dbReference>
<comment type="function">
    <text evidence="9">Part of the Sec protein translocase complex. Interacts with the SecYEG preprotein conducting channel. SecDF uses the proton motive force (PMF) to complete protein translocation after the ATP-dependent function of SecA.</text>
</comment>
<feature type="region of interest" description="Disordered" evidence="11">
    <location>
        <begin position="120"/>
        <end position="217"/>
    </location>
</feature>
<dbReference type="InterPro" id="IPR022813">
    <property type="entry name" value="SecD/SecF_arch_bac"/>
</dbReference>
<comment type="subunit">
    <text evidence="9">Forms a complex with SecF. Part of the essential Sec protein translocation apparatus which comprises SecA, SecYEG and auxiliary proteins SecDF. Other proteins may also be involved.</text>
</comment>
<dbReference type="HAMAP" id="MF_01464_B">
    <property type="entry name" value="SecF_B"/>
    <property type="match status" value="1"/>
</dbReference>
<feature type="compositionally biased region" description="Basic and acidic residues" evidence="11">
    <location>
        <begin position="848"/>
        <end position="870"/>
    </location>
</feature>
<feature type="transmembrane region" description="Helical" evidence="9">
    <location>
        <begin position="787"/>
        <end position="805"/>
    </location>
</feature>
<accession>A0A2T0Q945</accession>
<feature type="domain" description="Protein export membrane protein SecD/SecF C-terminal" evidence="12">
    <location>
        <begin position="654"/>
        <end position="837"/>
    </location>
</feature>
<feature type="transmembrane region" description="Helical" evidence="9">
    <location>
        <begin position="399"/>
        <end position="418"/>
    </location>
</feature>
<keyword evidence="16" id="KW-1185">Reference proteome</keyword>
<feature type="transmembrane region" description="Helical" evidence="9">
    <location>
        <begin position="735"/>
        <end position="756"/>
    </location>
</feature>
<dbReference type="InterPro" id="IPR048631">
    <property type="entry name" value="SecD_1st"/>
</dbReference>
<dbReference type="Gene3D" id="3.30.70.3220">
    <property type="match status" value="1"/>
</dbReference>
<feature type="transmembrane region" description="Helical" evidence="9">
    <location>
        <begin position="683"/>
        <end position="701"/>
    </location>
</feature>
<dbReference type="GO" id="GO:0005886">
    <property type="term" value="C:plasma membrane"/>
    <property type="evidence" value="ECO:0007669"/>
    <property type="project" value="UniProtKB-SubCell"/>
</dbReference>
<feature type="transmembrane region" description="Helical" evidence="9">
    <location>
        <begin position="708"/>
        <end position="729"/>
    </location>
</feature>
<dbReference type="GO" id="GO:0015450">
    <property type="term" value="F:protein-transporting ATPase activity"/>
    <property type="evidence" value="ECO:0007669"/>
    <property type="project" value="InterPro"/>
</dbReference>
<dbReference type="HAMAP" id="MF_01463_B">
    <property type="entry name" value="SecD_B"/>
    <property type="match status" value="1"/>
</dbReference>
<dbReference type="Pfam" id="PF22599">
    <property type="entry name" value="SecDF_P1_head"/>
    <property type="match status" value="1"/>
</dbReference>
<dbReference type="Gene3D" id="3.30.1360.200">
    <property type="match status" value="1"/>
</dbReference>
<feature type="transmembrane region" description="Helical" evidence="9">
    <location>
        <begin position="477"/>
        <end position="499"/>
    </location>
</feature>
<dbReference type="SUPFAM" id="SSF82866">
    <property type="entry name" value="Multidrug efflux transporter AcrB transmembrane domain"/>
    <property type="match status" value="2"/>
</dbReference>
<evidence type="ECO:0000256" key="7">
    <source>
        <dbReference type="ARBA" id="ARBA00023010"/>
    </source>
</evidence>
<evidence type="ECO:0000256" key="6">
    <source>
        <dbReference type="ARBA" id="ARBA00022989"/>
    </source>
</evidence>
<dbReference type="PANTHER" id="PTHR30081:SF1">
    <property type="entry name" value="PROTEIN TRANSLOCASE SUBUNIT SECD"/>
    <property type="match status" value="1"/>
</dbReference>
<feature type="domain" description="Protein translocase subunit SecDF P1" evidence="13">
    <location>
        <begin position="63"/>
        <end position="119"/>
    </location>
</feature>
<dbReference type="InterPro" id="IPR022645">
    <property type="entry name" value="SecD/SecF_bac"/>
</dbReference>
<dbReference type="InterPro" id="IPR005791">
    <property type="entry name" value="SecD"/>
</dbReference>
<comment type="subcellular location">
    <subcellularLocation>
        <location evidence="1 9">Cell membrane</location>
        <topology evidence="1 9">Multi-pass membrane protein</topology>
    </subcellularLocation>
</comment>
<comment type="subunit">
    <text evidence="10">Forms a complex with SecD. Part of the essential Sec protein translocation apparatus which comprises SecA, SecYEG and auxiliary proteins SecDF. Other proteins may also be involved.</text>
</comment>
<keyword evidence="4 9" id="KW-0812">Transmembrane</keyword>
<feature type="compositionally biased region" description="Low complexity" evidence="11">
    <location>
        <begin position="197"/>
        <end position="206"/>
    </location>
</feature>
<dbReference type="Proteomes" id="UP000237846">
    <property type="component" value="Unassembled WGS sequence"/>
</dbReference>
<dbReference type="Pfam" id="PF02355">
    <property type="entry name" value="SecD_SecF_C"/>
    <property type="match status" value="2"/>
</dbReference>
<dbReference type="InterPro" id="IPR005665">
    <property type="entry name" value="SecF_bac"/>
</dbReference>